<dbReference type="SUPFAM" id="SSF51905">
    <property type="entry name" value="FAD/NAD(P)-binding domain"/>
    <property type="match status" value="1"/>
</dbReference>
<dbReference type="PRINTS" id="PR00368">
    <property type="entry name" value="FADPNR"/>
</dbReference>
<evidence type="ECO:0000256" key="5">
    <source>
        <dbReference type="ARBA" id="ARBA00023002"/>
    </source>
</evidence>
<evidence type="ECO:0000256" key="4">
    <source>
        <dbReference type="ARBA" id="ARBA00022827"/>
    </source>
</evidence>
<evidence type="ECO:0000256" key="3">
    <source>
        <dbReference type="ARBA" id="ARBA00022630"/>
    </source>
</evidence>
<proteinExistence type="inferred from homology"/>
<dbReference type="InterPro" id="IPR051169">
    <property type="entry name" value="NADH-Q_oxidoreductase"/>
</dbReference>
<gene>
    <name evidence="7" type="ORF">JQN84_12740</name>
</gene>
<organism evidence="7 8">
    <name type="scientific">Micromonospora humidisoli</name>
    <dbReference type="NCBI Taxonomy" id="2807622"/>
    <lineage>
        <taxon>Bacteria</taxon>
        <taxon>Bacillati</taxon>
        <taxon>Actinomycetota</taxon>
        <taxon>Actinomycetes</taxon>
        <taxon>Micromonosporales</taxon>
        <taxon>Micromonosporaceae</taxon>
        <taxon>Micromonospora</taxon>
    </lineage>
</organism>
<sequence>MKHRIVVLGAGYAGANAAARLAKRLHPSDTQITLVNADAEFVERVRMHQLATGQHLRPRRLTDVFAGTGVQVRIAQVTAVDAERGTVALVEADGPGEIAYDQLVYALGSTATDHGVPGVAENAHSVADRQAALRLRGRLGELPAGATVLVVGGGLTGIETVTEIAEARPDLEVSLATRAGLGDWLSDKARNHLRTVVDRLGITVHEHTDVVGVEPTGVVTDGGRTIPARVTVWTAGFGVHPIAAATTLEVSATGQIVVDDTMRSVSHPDVYAVGDAASAPGVNGAPLRMSCASGIPSAQLAADVIAARLTGRRVPPNTVHYAAQCVSLGRRDAVVQWVTPDDQPKPSALTGRPAARVKELICRGAAWSMSHPTWMLPSRRRHVVPGEASLGRRPA</sequence>
<name>A0ABS2JA13_9ACTN</name>
<keyword evidence="5" id="KW-0560">Oxidoreductase</keyword>
<dbReference type="Gene3D" id="3.50.50.100">
    <property type="match status" value="1"/>
</dbReference>
<dbReference type="PANTHER" id="PTHR42913:SF3">
    <property type="entry name" value="64 KDA MITOCHONDRIAL NADH DEHYDROGENASE (EUROFUNG)"/>
    <property type="match status" value="1"/>
</dbReference>
<dbReference type="PRINTS" id="PR00411">
    <property type="entry name" value="PNDRDTASEI"/>
</dbReference>
<comment type="cofactor">
    <cofactor evidence="1">
        <name>FAD</name>
        <dbReference type="ChEBI" id="CHEBI:57692"/>
    </cofactor>
</comment>
<feature type="domain" description="FAD/NAD(P)-binding" evidence="6">
    <location>
        <begin position="4"/>
        <end position="283"/>
    </location>
</feature>
<dbReference type="PANTHER" id="PTHR42913">
    <property type="entry name" value="APOPTOSIS-INDUCING FACTOR 1"/>
    <property type="match status" value="1"/>
</dbReference>
<dbReference type="InterPro" id="IPR023753">
    <property type="entry name" value="FAD/NAD-binding_dom"/>
</dbReference>
<keyword evidence="8" id="KW-1185">Reference proteome</keyword>
<dbReference type="EMBL" id="JAFEUO010000003">
    <property type="protein sequence ID" value="MBM7083385.1"/>
    <property type="molecule type" value="Genomic_DNA"/>
</dbReference>
<dbReference type="InterPro" id="IPR036188">
    <property type="entry name" value="FAD/NAD-bd_sf"/>
</dbReference>
<evidence type="ECO:0000256" key="2">
    <source>
        <dbReference type="ARBA" id="ARBA00005272"/>
    </source>
</evidence>
<evidence type="ECO:0000313" key="8">
    <source>
        <dbReference type="Proteomes" id="UP000809587"/>
    </source>
</evidence>
<dbReference type="Pfam" id="PF07992">
    <property type="entry name" value="Pyr_redox_2"/>
    <property type="match status" value="1"/>
</dbReference>
<comment type="caution">
    <text evidence="7">The sequence shown here is derived from an EMBL/GenBank/DDBJ whole genome shotgun (WGS) entry which is preliminary data.</text>
</comment>
<comment type="similarity">
    <text evidence="2">Belongs to the NADH dehydrogenase family.</text>
</comment>
<evidence type="ECO:0000259" key="6">
    <source>
        <dbReference type="Pfam" id="PF07992"/>
    </source>
</evidence>
<evidence type="ECO:0000256" key="1">
    <source>
        <dbReference type="ARBA" id="ARBA00001974"/>
    </source>
</evidence>
<dbReference type="Proteomes" id="UP000809587">
    <property type="component" value="Unassembled WGS sequence"/>
</dbReference>
<protein>
    <submittedName>
        <fullName evidence="7">FAD-dependent oxidoreductase</fullName>
    </submittedName>
</protein>
<keyword evidence="3" id="KW-0285">Flavoprotein</keyword>
<evidence type="ECO:0000313" key="7">
    <source>
        <dbReference type="EMBL" id="MBM7083385.1"/>
    </source>
</evidence>
<keyword evidence="4" id="KW-0274">FAD</keyword>
<accession>A0ABS2JA13</accession>
<dbReference type="RefSeq" id="WP_204958570.1">
    <property type="nucleotide sequence ID" value="NZ_JAFEUO010000003.1"/>
</dbReference>
<reference evidence="7 8" key="1">
    <citation type="submission" date="2021-02" db="EMBL/GenBank/DDBJ databases">
        <authorList>
            <person name="Lee D.-H."/>
        </authorList>
    </citation>
    <scope>NUCLEOTIDE SEQUENCE [LARGE SCALE GENOMIC DNA]</scope>
    <source>
        <strain evidence="7 8">MMS20-R2-29</strain>
    </source>
</reference>